<accession>A0A8J1XKX2</accession>
<evidence type="ECO:0000313" key="1">
    <source>
        <dbReference type="EMBL" id="CAH1776917.1"/>
    </source>
</evidence>
<dbReference type="OrthoDB" id="3219649at2759"/>
<gene>
    <name evidence="1" type="ORF">OFUS_LOCUS4046</name>
</gene>
<dbReference type="EMBL" id="CAIIXF020000002">
    <property type="protein sequence ID" value="CAH1776917.1"/>
    <property type="molecule type" value="Genomic_DNA"/>
</dbReference>
<proteinExistence type="predicted"/>
<dbReference type="AlphaFoldDB" id="A0A8J1XKX2"/>
<reference evidence="1" key="1">
    <citation type="submission" date="2022-03" db="EMBL/GenBank/DDBJ databases">
        <authorList>
            <person name="Martin C."/>
        </authorList>
    </citation>
    <scope>NUCLEOTIDE SEQUENCE</scope>
</reference>
<comment type="caution">
    <text evidence="1">The sequence shown here is derived from an EMBL/GenBank/DDBJ whole genome shotgun (WGS) entry which is preliminary data.</text>
</comment>
<organism evidence="1 2">
    <name type="scientific">Owenia fusiformis</name>
    <name type="common">Polychaete worm</name>
    <dbReference type="NCBI Taxonomy" id="6347"/>
    <lineage>
        <taxon>Eukaryota</taxon>
        <taxon>Metazoa</taxon>
        <taxon>Spiralia</taxon>
        <taxon>Lophotrochozoa</taxon>
        <taxon>Annelida</taxon>
        <taxon>Polychaeta</taxon>
        <taxon>Sedentaria</taxon>
        <taxon>Canalipalpata</taxon>
        <taxon>Sabellida</taxon>
        <taxon>Oweniida</taxon>
        <taxon>Oweniidae</taxon>
        <taxon>Owenia</taxon>
    </lineage>
</organism>
<dbReference type="Proteomes" id="UP000749559">
    <property type="component" value="Unassembled WGS sequence"/>
</dbReference>
<protein>
    <submittedName>
        <fullName evidence="1">Uncharacterized protein</fullName>
    </submittedName>
</protein>
<name>A0A8J1XKX2_OWEFU</name>
<evidence type="ECO:0000313" key="2">
    <source>
        <dbReference type="Proteomes" id="UP000749559"/>
    </source>
</evidence>
<dbReference type="PANTHER" id="PTHR31698">
    <property type="entry name" value="LYSOZYME G FAMILY MEMBER"/>
    <property type="match status" value="1"/>
</dbReference>
<sequence>MIVKYALGLCILGTCLLNIDAWLFDVNSGDSKCTSAGGNCKTSGCSGSWKTGLCSGAANRRCCVENSGNDGKCTSAGGSCKTSGCSGSWQSGLCSGPVNRKCCVGDDSQCTNAGGKCQTTSCDGSLRTGLCSGQTSRRCCIKSSGNGNKLSHSQAASMLSQAGISTSSSGRCSNRNVRTCTSLEQIRRATITGTINELKKPSRCPVIVTGGTEIGHAGGTYSHWNGYKIDLGLNSCLDKYIKKNFPFHRMRGRYPVYKAPSGNEYCLEGNHWDNTYY</sequence>
<keyword evidence="2" id="KW-1185">Reference proteome</keyword>